<dbReference type="AlphaFoldDB" id="A0A9P6BVN4"/>
<reference evidence="1" key="1">
    <citation type="submission" date="2020-11" db="EMBL/GenBank/DDBJ databases">
        <authorList>
            <consortium name="DOE Joint Genome Institute"/>
            <person name="Ahrendt S."/>
            <person name="Riley R."/>
            <person name="Andreopoulos W."/>
            <person name="Labutti K."/>
            <person name="Pangilinan J."/>
            <person name="Ruiz-Duenas F.J."/>
            <person name="Barrasa J.M."/>
            <person name="Sanchez-Garcia M."/>
            <person name="Camarero S."/>
            <person name="Miyauchi S."/>
            <person name="Serrano A."/>
            <person name="Linde D."/>
            <person name="Babiker R."/>
            <person name="Drula E."/>
            <person name="Ayuso-Fernandez I."/>
            <person name="Pacheco R."/>
            <person name="Padilla G."/>
            <person name="Ferreira P."/>
            <person name="Barriuso J."/>
            <person name="Kellner H."/>
            <person name="Castanera R."/>
            <person name="Alfaro M."/>
            <person name="Ramirez L."/>
            <person name="Pisabarro A.G."/>
            <person name="Kuo A."/>
            <person name="Tritt A."/>
            <person name="Lipzen A."/>
            <person name="He G."/>
            <person name="Yan M."/>
            <person name="Ng V."/>
            <person name="Cullen D."/>
            <person name="Martin F."/>
            <person name="Rosso M.-N."/>
            <person name="Henrissat B."/>
            <person name="Hibbett D."/>
            <person name="Martinez A.T."/>
            <person name="Grigoriev I.V."/>
        </authorList>
    </citation>
    <scope>NUCLEOTIDE SEQUENCE</scope>
    <source>
        <strain evidence="1">MF-IS2</strain>
    </source>
</reference>
<keyword evidence="2" id="KW-1185">Reference proteome</keyword>
<proteinExistence type="predicted"/>
<gene>
    <name evidence="1" type="ORF">P691DRAFT_779597</name>
</gene>
<organism evidence="1 2">
    <name type="scientific">Macrolepiota fuliginosa MF-IS2</name>
    <dbReference type="NCBI Taxonomy" id="1400762"/>
    <lineage>
        <taxon>Eukaryota</taxon>
        <taxon>Fungi</taxon>
        <taxon>Dikarya</taxon>
        <taxon>Basidiomycota</taxon>
        <taxon>Agaricomycotina</taxon>
        <taxon>Agaricomycetes</taxon>
        <taxon>Agaricomycetidae</taxon>
        <taxon>Agaricales</taxon>
        <taxon>Agaricineae</taxon>
        <taxon>Agaricaceae</taxon>
        <taxon>Macrolepiota</taxon>
    </lineage>
</organism>
<sequence>MRSLAETETGSNFKLGAALFLSSTNREGTRIIPTIAHHLALRHRLYQQHLRRVNARNLTQASIDKQFELLIVGPFSALAQSPGSDETLVVLLDGIGNCGSPDVLFNLLRAINKSPRLPLVWIITVNSTISPPLPDGGAQNTYPEMAVGLDEADVVSYLQTKFNEIKTTKPALTQIPEWPNQLTFEGVVGDVLKSGIFSRATEIVQYVAESKGDPTQILDSKDHAPVDSTHNLHHPISALIGRKSPETVKKLLLPFLLPRFMFISFFLTCNWLGLSGRDAYAAIAPLDKILYIPLPSSALSSPIFPVHLHFFGYLKSSGYIDKTFIEDASRYAYTRILRESHHSTDRLIKTSRIKLAWDVKDEQINQRSRDQLFELSLGWLLSTDLDTINGQPPSDGYLDLQSFFTDVDYRMHIKIFGSREILMFNDRFLTHIQRWGSGFEVSLESLNLEHVLWDQEACSFDMQRVVKAPPKEDYDGPFRWVTYQLQVLVIDYPTKDTPGYSH</sequence>
<dbReference type="EMBL" id="MU151727">
    <property type="protein sequence ID" value="KAF9441996.1"/>
    <property type="molecule type" value="Genomic_DNA"/>
</dbReference>
<comment type="caution">
    <text evidence="1">The sequence shown here is derived from an EMBL/GenBank/DDBJ whole genome shotgun (WGS) entry which is preliminary data.</text>
</comment>
<name>A0A9P6BVN4_9AGAR</name>
<dbReference type="Proteomes" id="UP000807342">
    <property type="component" value="Unassembled WGS sequence"/>
</dbReference>
<accession>A0A9P6BVN4</accession>
<evidence type="ECO:0000313" key="1">
    <source>
        <dbReference type="EMBL" id="KAF9441996.1"/>
    </source>
</evidence>
<evidence type="ECO:0000313" key="2">
    <source>
        <dbReference type="Proteomes" id="UP000807342"/>
    </source>
</evidence>
<protein>
    <submittedName>
        <fullName evidence="1">Uncharacterized protein</fullName>
    </submittedName>
</protein>